<evidence type="ECO:0000259" key="3">
    <source>
        <dbReference type="Pfam" id="PF04909"/>
    </source>
</evidence>
<protein>
    <submittedName>
        <fullName evidence="4">Amidohydrolase family protein</fullName>
    </submittedName>
</protein>
<dbReference type="Proteomes" id="UP000189229">
    <property type="component" value="Unassembled WGS sequence"/>
</dbReference>
<evidence type="ECO:0000256" key="1">
    <source>
        <dbReference type="ARBA" id="ARBA00023239"/>
    </source>
</evidence>
<feature type="region of interest" description="Disordered" evidence="2">
    <location>
        <begin position="355"/>
        <end position="451"/>
    </location>
</feature>
<feature type="compositionally biased region" description="Low complexity" evidence="2">
    <location>
        <begin position="403"/>
        <end position="414"/>
    </location>
</feature>
<keyword evidence="4" id="KW-0378">Hydrolase</keyword>
<feature type="compositionally biased region" description="Basic residues" evidence="2">
    <location>
        <begin position="439"/>
        <end position="451"/>
    </location>
</feature>
<dbReference type="Gene3D" id="3.20.20.140">
    <property type="entry name" value="Metal-dependent hydrolases"/>
    <property type="match status" value="1"/>
</dbReference>
<dbReference type="InterPro" id="IPR032465">
    <property type="entry name" value="ACMSD"/>
</dbReference>
<evidence type="ECO:0000313" key="5">
    <source>
        <dbReference type="Proteomes" id="UP000189229"/>
    </source>
</evidence>
<dbReference type="SUPFAM" id="SSF51556">
    <property type="entry name" value="Metallo-dependent hydrolases"/>
    <property type="match status" value="1"/>
</dbReference>
<proteinExistence type="predicted"/>
<reference evidence="4 5" key="1">
    <citation type="submission" date="2017-02" db="EMBL/GenBank/DDBJ databases">
        <title>Complete genome sequences of Mycobacterium kansasii strains isolated from rhesus macaques.</title>
        <authorList>
            <person name="Panda A."/>
            <person name="Nagaraj S."/>
            <person name="Zhao X."/>
            <person name="Tettelin H."/>
            <person name="Detolla L.J."/>
        </authorList>
    </citation>
    <scope>NUCLEOTIDE SEQUENCE [LARGE SCALE GENOMIC DNA]</scope>
    <source>
        <strain evidence="4 5">11-3813</strain>
    </source>
</reference>
<dbReference type="EMBL" id="MVBM01000002">
    <property type="protein sequence ID" value="OOK78597.1"/>
    <property type="molecule type" value="Genomic_DNA"/>
</dbReference>
<dbReference type="GO" id="GO:0005737">
    <property type="term" value="C:cytoplasm"/>
    <property type="evidence" value="ECO:0007669"/>
    <property type="project" value="TreeGrafter"/>
</dbReference>
<sequence>MTTTERADAGTQRREIAVTIVDTDVHPLPVSVDVLKSYAPAEWVAKIWPTGNAVTPVPHFYDTPDSYKTMSLRLDAVPPGGGFAGSDPDFAAKQLLVDAGVSIASLEPMCDAQLPQAEQVLKSTYNDWLADVWLDKHNAHGRWRGSISVSAQTPELAGREIERWAGHPYMCQILMTPQTRGIPFGSPHFDPLYEAAARNGLPVATHLMGQTPFELIPLYPVGNPAHWHDFFASWPLLYVSHLMSLVFDGAFDRHPNLRVVFIEGGFTWAMPVMSRMDQMWQARRGDLPHVRRSPSEYVREHVRFTTQPLEEVDTVKFRQYLDMMDLGDNLMFSTDYPHWSYDSPAYAFNRFPPTSGSGSCAATRPRSTGCPRPSKHCPENGSALPMALSRKASHHDSDESRTAARPQPYRPGAARYRRRAEDRRIQRRDVERGATACRPGRRRAGRGGRHGCCRGEHRIAIHCRS</sequence>
<dbReference type="AlphaFoldDB" id="A0A1V3XHC0"/>
<name>A0A1V3XHC0_MYCKA</name>
<gene>
    <name evidence="4" type="ORF">BZL30_2008</name>
</gene>
<evidence type="ECO:0000313" key="4">
    <source>
        <dbReference type="EMBL" id="OOK78597.1"/>
    </source>
</evidence>
<dbReference type="PANTHER" id="PTHR21240">
    <property type="entry name" value="2-AMINO-3-CARBOXYLMUCONATE-6-SEMIALDEHYDE DECARBOXYLASE"/>
    <property type="match status" value="1"/>
</dbReference>
<dbReference type="InterPro" id="IPR006680">
    <property type="entry name" value="Amidohydro-rel"/>
</dbReference>
<accession>A0A1V3XHC0</accession>
<dbReference type="Pfam" id="PF04909">
    <property type="entry name" value="Amidohydro_2"/>
    <property type="match status" value="1"/>
</dbReference>
<dbReference type="GO" id="GO:0019748">
    <property type="term" value="P:secondary metabolic process"/>
    <property type="evidence" value="ECO:0007669"/>
    <property type="project" value="TreeGrafter"/>
</dbReference>
<keyword evidence="1" id="KW-0456">Lyase</keyword>
<evidence type="ECO:0000256" key="2">
    <source>
        <dbReference type="SAM" id="MobiDB-lite"/>
    </source>
</evidence>
<organism evidence="4 5">
    <name type="scientific">Mycobacterium kansasii</name>
    <dbReference type="NCBI Taxonomy" id="1768"/>
    <lineage>
        <taxon>Bacteria</taxon>
        <taxon>Bacillati</taxon>
        <taxon>Actinomycetota</taxon>
        <taxon>Actinomycetes</taxon>
        <taxon>Mycobacteriales</taxon>
        <taxon>Mycobacteriaceae</taxon>
        <taxon>Mycobacterium</taxon>
    </lineage>
</organism>
<dbReference type="GO" id="GO:0016787">
    <property type="term" value="F:hydrolase activity"/>
    <property type="evidence" value="ECO:0007669"/>
    <property type="project" value="UniProtKB-KW"/>
</dbReference>
<comment type="caution">
    <text evidence="4">The sequence shown here is derived from an EMBL/GenBank/DDBJ whole genome shotgun (WGS) entry which is preliminary data.</text>
</comment>
<feature type="compositionally biased region" description="Basic and acidic residues" evidence="2">
    <location>
        <begin position="419"/>
        <end position="432"/>
    </location>
</feature>
<dbReference type="InterPro" id="IPR032466">
    <property type="entry name" value="Metal_Hydrolase"/>
</dbReference>
<dbReference type="PANTHER" id="PTHR21240:SF28">
    <property type="entry name" value="ISO-OROTATE DECARBOXYLASE (EUROFUNG)"/>
    <property type="match status" value="1"/>
</dbReference>
<feature type="domain" description="Amidohydrolase-related" evidence="3">
    <location>
        <begin position="21"/>
        <end position="348"/>
    </location>
</feature>
<dbReference type="GO" id="GO:0016831">
    <property type="term" value="F:carboxy-lyase activity"/>
    <property type="evidence" value="ECO:0007669"/>
    <property type="project" value="InterPro"/>
</dbReference>